<dbReference type="BioCyc" id="PCHR:PC16G11050-MONOMER"/>
<dbReference type="Proteomes" id="UP000000724">
    <property type="component" value="Contig Pc00c16"/>
</dbReference>
<dbReference type="OrthoDB" id="361039at2759"/>
<evidence type="ECO:0000313" key="3">
    <source>
        <dbReference type="Proteomes" id="UP000000724"/>
    </source>
</evidence>
<accession>B6H9L5</accession>
<evidence type="ECO:0000313" key="2">
    <source>
        <dbReference type="EMBL" id="CAP93775.1"/>
    </source>
</evidence>
<dbReference type="VEuPathDB" id="FungiDB:PCH_Pc16g11050"/>
<organism evidence="2 3">
    <name type="scientific">Penicillium rubens (strain ATCC 28089 / DSM 1075 / NRRL 1951 / Wisconsin 54-1255)</name>
    <name type="common">Penicillium chrysogenum</name>
    <dbReference type="NCBI Taxonomy" id="500485"/>
    <lineage>
        <taxon>Eukaryota</taxon>
        <taxon>Fungi</taxon>
        <taxon>Dikarya</taxon>
        <taxon>Ascomycota</taxon>
        <taxon>Pezizomycotina</taxon>
        <taxon>Eurotiomycetes</taxon>
        <taxon>Eurotiomycetidae</taxon>
        <taxon>Eurotiales</taxon>
        <taxon>Aspergillaceae</taxon>
        <taxon>Penicillium</taxon>
        <taxon>Penicillium chrysogenum species complex</taxon>
    </lineage>
</organism>
<dbReference type="HOGENOM" id="CLU_1644265_0_0_1"/>
<name>B6H9L5_PENRW</name>
<feature type="region of interest" description="Disordered" evidence="1">
    <location>
        <begin position="133"/>
        <end position="152"/>
    </location>
</feature>
<dbReference type="EMBL" id="AM920431">
    <property type="protein sequence ID" value="CAP93775.1"/>
    <property type="molecule type" value="Genomic_DNA"/>
</dbReference>
<protein>
    <submittedName>
        <fullName evidence="2">Pc16g11050 protein</fullName>
    </submittedName>
</protein>
<reference evidence="2 3" key="1">
    <citation type="journal article" date="2008" name="Nat. Biotechnol.">
        <title>Genome sequencing and analysis of the filamentous fungus Penicillium chrysogenum.</title>
        <authorList>
            <person name="van den Berg M.A."/>
            <person name="Albang R."/>
            <person name="Albermann K."/>
            <person name="Badger J.H."/>
            <person name="Daran J.-M."/>
            <person name="Driessen A.J.M."/>
            <person name="Garcia-Estrada C."/>
            <person name="Fedorova N.D."/>
            <person name="Harris D.M."/>
            <person name="Heijne W.H.M."/>
            <person name="Joardar V.S."/>
            <person name="Kiel J.A.K.W."/>
            <person name="Kovalchuk A."/>
            <person name="Martin J.F."/>
            <person name="Nierman W.C."/>
            <person name="Nijland J.G."/>
            <person name="Pronk J.T."/>
            <person name="Roubos J.A."/>
            <person name="van der Klei I.J."/>
            <person name="van Peij N.N.M.E."/>
            <person name="Veenhuis M."/>
            <person name="von Doehren H."/>
            <person name="Wagner C."/>
            <person name="Wortman J.R."/>
            <person name="Bovenberg R.A.L."/>
        </authorList>
    </citation>
    <scope>NUCLEOTIDE SEQUENCE [LARGE SCALE GENOMIC DNA]</scope>
    <source>
        <strain evidence="3">ATCC 28089 / DSM 1075 / NRRL 1951 / Wisconsin 54-1255</strain>
    </source>
</reference>
<proteinExistence type="predicted"/>
<keyword evidence="3" id="KW-1185">Reference proteome</keyword>
<dbReference type="AlphaFoldDB" id="B6H9L5"/>
<sequence length="161" mass="18280">MSDNPSFLPLSFFTSLFGINAREWSGEQTNPTLGEMFEIAAFSNTLRDIVFKTRKIGAGFLKEFILHPIKSLLWDSATSKMPAHVVPEDSGLRKRFDEYLGYGRRNMQRDEDIWQRWQGGRVSSGQEVKKGKYDVNTGLGRRGRGEDDQGLIGMSRFIQPG</sequence>
<evidence type="ECO:0000256" key="1">
    <source>
        <dbReference type="SAM" id="MobiDB-lite"/>
    </source>
</evidence>
<gene>
    <name evidence="2" type="ORF">Pc16g11050</name>
    <name evidence="2" type="ORF">PCH_Pc16g11050</name>
</gene>